<name>A0ABR3K065_9AGAR</name>
<protein>
    <recommendedName>
        <fullName evidence="3">F-box domain-containing protein</fullName>
    </recommendedName>
</protein>
<proteinExistence type="predicted"/>
<organism evidence="1 2">
    <name type="scientific">Hohenbuehelia grisea</name>
    <dbReference type="NCBI Taxonomy" id="104357"/>
    <lineage>
        <taxon>Eukaryota</taxon>
        <taxon>Fungi</taxon>
        <taxon>Dikarya</taxon>
        <taxon>Basidiomycota</taxon>
        <taxon>Agaricomycotina</taxon>
        <taxon>Agaricomycetes</taxon>
        <taxon>Agaricomycetidae</taxon>
        <taxon>Agaricales</taxon>
        <taxon>Pleurotineae</taxon>
        <taxon>Pleurotaceae</taxon>
        <taxon>Hohenbuehelia</taxon>
    </lineage>
</organism>
<accession>A0ABR3K065</accession>
<dbReference type="Gene3D" id="3.80.10.10">
    <property type="entry name" value="Ribonuclease Inhibitor"/>
    <property type="match status" value="1"/>
</dbReference>
<evidence type="ECO:0000313" key="1">
    <source>
        <dbReference type="EMBL" id="KAL0961254.1"/>
    </source>
</evidence>
<evidence type="ECO:0000313" key="2">
    <source>
        <dbReference type="Proteomes" id="UP001556367"/>
    </source>
</evidence>
<keyword evidence="2" id="KW-1185">Reference proteome</keyword>
<dbReference type="SUPFAM" id="SSF52047">
    <property type="entry name" value="RNI-like"/>
    <property type="match status" value="1"/>
</dbReference>
<sequence>MNPDPNAIVDLASVANFALTCRAFTEPALDRLWYELPGLCPLLQLFPEDCWELQRAELLIEARRPSRNSAFGPTFVFRFTRALQLNDWIRLNAYAQRVRSLMHVETDLTEISVAISVLRHLSLQVPLRLLPRLQKLVWSDHRKEAVSYLHCILSSDMICLELRSFTDANDLDEETTRQLSTISSSCPNVRFLTLGEVPLPLLSRMLIPEHARIGAGFSQLESLDASGRLPEDALSHLSTLVSLKRLKYLTHRVFSQVPIVHHFNFLRHLEVNLGSSRDAPYIFCEPIQLPNITTLSIVIRSTISQDEAYGVFNSISKFTTLTKLVIRVFLDAPLDDNATSTDTTACISPLLSLRHLHALHILLQDIRLDDNMIARLAGSLPDLREFSLLPTVPMQINLSGLRKLAELCPQLEELAAGIDFRSTCSVGLSPVANLSPTASRLWRLSVGGSPIHDAESVAATLRAWFPSLQKISEYSEKGSDEQAKWQRVKEIIATSRANDINVVHASGWEEHGGSVSWFQLVTEPPFDT</sequence>
<comment type="caution">
    <text evidence="1">The sequence shown here is derived from an EMBL/GenBank/DDBJ whole genome shotgun (WGS) entry which is preliminary data.</text>
</comment>
<dbReference type="InterPro" id="IPR032675">
    <property type="entry name" value="LRR_dom_sf"/>
</dbReference>
<reference evidence="2" key="1">
    <citation type="submission" date="2024-06" db="EMBL/GenBank/DDBJ databases">
        <title>Multi-omics analyses provide insights into the biosynthesis of the anticancer antibiotic pleurotin in Hohenbuehelia grisea.</title>
        <authorList>
            <person name="Weaver J.A."/>
            <person name="Alberti F."/>
        </authorList>
    </citation>
    <scope>NUCLEOTIDE SEQUENCE [LARGE SCALE GENOMIC DNA]</scope>
    <source>
        <strain evidence="2">T-177</strain>
    </source>
</reference>
<dbReference type="Proteomes" id="UP001556367">
    <property type="component" value="Unassembled WGS sequence"/>
</dbReference>
<gene>
    <name evidence="1" type="ORF">HGRIS_006216</name>
</gene>
<evidence type="ECO:0008006" key="3">
    <source>
        <dbReference type="Google" id="ProtNLM"/>
    </source>
</evidence>
<dbReference type="EMBL" id="JASNQZ010000001">
    <property type="protein sequence ID" value="KAL0961254.1"/>
    <property type="molecule type" value="Genomic_DNA"/>
</dbReference>